<keyword evidence="4 7" id="KW-0560">Oxidoreductase</keyword>
<evidence type="ECO:0000256" key="1">
    <source>
        <dbReference type="ARBA" id="ARBA00010617"/>
    </source>
</evidence>
<dbReference type="RefSeq" id="WP_259449430.1">
    <property type="nucleotide sequence ID" value="NZ_CP119520.1"/>
</dbReference>
<proteinExistence type="inferred from homology"/>
<keyword evidence="2 7" id="KW-0349">Heme</keyword>
<keyword evidence="3 7" id="KW-0479">Metal-binding</keyword>
<evidence type="ECO:0000256" key="2">
    <source>
        <dbReference type="ARBA" id="ARBA00022617"/>
    </source>
</evidence>
<evidence type="ECO:0000256" key="4">
    <source>
        <dbReference type="ARBA" id="ARBA00023002"/>
    </source>
</evidence>
<dbReference type="PRINTS" id="PR00385">
    <property type="entry name" value="P450"/>
</dbReference>
<keyword evidence="5 7" id="KW-0408">Iron</keyword>
<name>A0ABT2BZE4_9BURK</name>
<dbReference type="Pfam" id="PF00067">
    <property type="entry name" value="p450"/>
    <property type="match status" value="1"/>
</dbReference>
<reference evidence="9" key="1">
    <citation type="submission" date="2022-08" db="EMBL/GenBank/DDBJ databases">
        <title>Reclassification of Massilia species as members of the genera Telluria, Duganella, Pseudoduganella, Mokoshia gen. nov. and Zemynaea gen. nov. using orthogonal and non-orthogonal genome-based approaches.</title>
        <authorList>
            <person name="Bowman J.P."/>
        </authorList>
    </citation>
    <scope>NUCLEOTIDE SEQUENCE</scope>
    <source>
        <strain evidence="9">LMG 11547</strain>
    </source>
</reference>
<dbReference type="Gene3D" id="1.10.630.10">
    <property type="entry name" value="Cytochrome P450"/>
    <property type="match status" value="1"/>
</dbReference>
<feature type="compositionally biased region" description="Pro residues" evidence="8">
    <location>
        <begin position="21"/>
        <end position="33"/>
    </location>
</feature>
<evidence type="ECO:0000256" key="5">
    <source>
        <dbReference type="ARBA" id="ARBA00023004"/>
    </source>
</evidence>
<evidence type="ECO:0000313" key="10">
    <source>
        <dbReference type="Proteomes" id="UP001165263"/>
    </source>
</evidence>
<comment type="similarity">
    <text evidence="1 7">Belongs to the cytochrome P450 family.</text>
</comment>
<feature type="region of interest" description="Disordered" evidence="8">
    <location>
        <begin position="1"/>
        <end position="33"/>
    </location>
</feature>
<keyword evidence="10" id="KW-1185">Reference proteome</keyword>
<evidence type="ECO:0000256" key="7">
    <source>
        <dbReference type="RuleBase" id="RU000461"/>
    </source>
</evidence>
<dbReference type="Proteomes" id="UP001165263">
    <property type="component" value="Unassembled WGS sequence"/>
</dbReference>
<dbReference type="SUPFAM" id="SSF48264">
    <property type="entry name" value="Cytochrome P450"/>
    <property type="match status" value="1"/>
</dbReference>
<evidence type="ECO:0000256" key="6">
    <source>
        <dbReference type="ARBA" id="ARBA00023033"/>
    </source>
</evidence>
<dbReference type="InterPro" id="IPR050196">
    <property type="entry name" value="Cytochrome_P450_Monoox"/>
</dbReference>
<dbReference type="InterPro" id="IPR002401">
    <property type="entry name" value="Cyt_P450_E_grp-I"/>
</dbReference>
<sequence>MKTTTPPSCPFHAGAADTPPASHPPGTWPPGPPSGLTGWRFLRAMSRDLLGALSAWRDAYGGMVHLRMWPEHQIIVTDPERVRELLVDHHDALVRWERAIDVFAQLHGHSTLTSEGAAWRTKRHALQPAFTPKAVQAFLPAIAAAADAAYAQWPQYADAWPIESAFTSLGMDVIMRMTFSSGVTADTRDAEWAVHQASVAGSAEMYWPRSWPDWMPWKAKKRRALATLDRLIDGHVRARMAMPRADWPQDLLTRLLALHIEDPAAWPVKAVRDECMTAFLAGHETTAATLTWWSWCMAANPSAQAAARAEVDAVLQGRSPTAADLPALDYLGRTLQETLRLYPAAPVLISRRSVRPITLGGWQLPARTMFGIPLQLMHHDARWFPEPQAFRPERFAPGAPTIPRGAFMPFGTGPRVCLGQHLALAEMTLLAAMFLQRYAVDVPAGMTPPKPVFNITLRPETPLTLRLTARTE</sequence>
<dbReference type="PROSITE" id="PS00086">
    <property type="entry name" value="CYTOCHROME_P450"/>
    <property type="match status" value="1"/>
</dbReference>
<evidence type="ECO:0000256" key="3">
    <source>
        <dbReference type="ARBA" id="ARBA00022723"/>
    </source>
</evidence>
<dbReference type="InterPro" id="IPR036396">
    <property type="entry name" value="Cyt_P450_sf"/>
</dbReference>
<dbReference type="InterPro" id="IPR001128">
    <property type="entry name" value="Cyt_P450"/>
</dbReference>
<dbReference type="EMBL" id="JANUHC010000004">
    <property type="protein sequence ID" value="MCS0630317.1"/>
    <property type="molecule type" value="Genomic_DNA"/>
</dbReference>
<dbReference type="PRINTS" id="PR00463">
    <property type="entry name" value="EP450I"/>
</dbReference>
<comment type="caution">
    <text evidence="9">The sequence shown here is derived from an EMBL/GenBank/DDBJ whole genome shotgun (WGS) entry which is preliminary data.</text>
</comment>
<gene>
    <name evidence="9" type="ORF">NX786_13320</name>
</gene>
<evidence type="ECO:0000313" key="9">
    <source>
        <dbReference type="EMBL" id="MCS0630317.1"/>
    </source>
</evidence>
<dbReference type="PANTHER" id="PTHR24291">
    <property type="entry name" value="CYTOCHROME P450 FAMILY 4"/>
    <property type="match status" value="1"/>
</dbReference>
<organism evidence="9 10">
    <name type="scientific">Telluria mixta</name>
    <dbReference type="NCBI Taxonomy" id="34071"/>
    <lineage>
        <taxon>Bacteria</taxon>
        <taxon>Pseudomonadati</taxon>
        <taxon>Pseudomonadota</taxon>
        <taxon>Betaproteobacteria</taxon>
        <taxon>Burkholderiales</taxon>
        <taxon>Oxalobacteraceae</taxon>
        <taxon>Telluria group</taxon>
        <taxon>Telluria</taxon>
    </lineage>
</organism>
<accession>A0ABT2BZE4</accession>
<evidence type="ECO:0000256" key="8">
    <source>
        <dbReference type="SAM" id="MobiDB-lite"/>
    </source>
</evidence>
<protein>
    <submittedName>
        <fullName evidence="9">Cytochrome P450</fullName>
    </submittedName>
</protein>
<keyword evidence="6 7" id="KW-0503">Monooxygenase</keyword>
<dbReference type="PANTHER" id="PTHR24291:SF50">
    <property type="entry name" value="BIFUNCTIONAL ALBAFLAVENONE MONOOXYGENASE_TERPENE SYNTHASE"/>
    <property type="match status" value="1"/>
</dbReference>
<dbReference type="InterPro" id="IPR017972">
    <property type="entry name" value="Cyt_P450_CS"/>
</dbReference>